<protein>
    <submittedName>
        <fullName evidence="1">Uncharacterized protein</fullName>
    </submittedName>
</protein>
<dbReference type="Proteomes" id="UP000321378">
    <property type="component" value="Chromosome"/>
</dbReference>
<reference evidence="1 2" key="1">
    <citation type="submission" date="2019-07" db="EMBL/GenBank/DDBJ databases">
        <title>Complete Genome Sequence of Leptotrichia trevisanii Strain JMUB3935.</title>
        <authorList>
            <person name="Watanabe S."/>
            <person name="Cui L."/>
        </authorList>
    </citation>
    <scope>NUCLEOTIDE SEQUENCE [LARGE SCALE GENOMIC DNA]</scope>
    <source>
        <strain evidence="1 2">JMUB3935</strain>
    </source>
</reference>
<organism evidence="1 2">
    <name type="scientific">Leptotrichia trevisanii</name>
    <dbReference type="NCBI Taxonomy" id="109328"/>
    <lineage>
        <taxon>Bacteria</taxon>
        <taxon>Fusobacteriati</taxon>
        <taxon>Fusobacteriota</taxon>
        <taxon>Fusobacteriia</taxon>
        <taxon>Fusobacteriales</taxon>
        <taxon>Leptotrichiaceae</taxon>
        <taxon>Leptotrichia</taxon>
    </lineage>
</organism>
<dbReference type="EMBL" id="AP019840">
    <property type="protein sequence ID" value="BBM52858.1"/>
    <property type="molecule type" value="Genomic_DNA"/>
</dbReference>
<dbReference type="RefSeq" id="WP_146997120.1">
    <property type="nucleotide sequence ID" value="NZ_AP019840.1"/>
</dbReference>
<accession>A0A510KMC7</accession>
<gene>
    <name evidence="1" type="ORF">JMUB3935_1838</name>
</gene>
<dbReference type="AlphaFoldDB" id="A0A510KMC7"/>
<sequence length="439" mass="51376">MFLGKNKEKLSVELVDMAVDTSEVINIKNSKVVYINGAGKLKEVYKEVENLKNSYLAQIRLNDIPLIQINTDYYISTIECLLATGYGIENANCKEILEIQEKINSDFISLEDSIETITPLLKLLNNGFYMIADVECYPTDGNGNFFWNVPNDLVLNPATAMKCLRDDDFTYIGRQPVYLYPTQTTDAYNSERVDYYIEKFKKMSDNEPRAIVYNCGEFINFIIDGHHKACAAALLGKPLKCILIKKAGYFMESEKGKWVDKLYFFSLYEKATSKNVPKKYLPFKKNEMKIEKLNEIKLEDGRVNKRKWENKYLDSVENYPSLERYANIVNASINFEFKITDELIKKYVNTFDENSQEMMKKIIYILMYTESLEKFQKIVIKYAKNSLNHKIDKDLKLTIYNILFQMKNNQEVEQIFIDYIVYNEDKDDPILKIVNSYWK</sequence>
<evidence type="ECO:0000313" key="2">
    <source>
        <dbReference type="Proteomes" id="UP000321378"/>
    </source>
</evidence>
<proteinExistence type="predicted"/>
<evidence type="ECO:0000313" key="1">
    <source>
        <dbReference type="EMBL" id="BBM52858.1"/>
    </source>
</evidence>
<dbReference type="STRING" id="1122173.GCA_000482505_02123"/>
<name>A0A510KMC7_9FUSO</name>